<dbReference type="Gene3D" id="4.10.1000.10">
    <property type="entry name" value="Zinc finger, CCCH-type"/>
    <property type="match status" value="1"/>
</dbReference>
<gene>
    <name evidence="6" type="ORF">cand_034370</name>
</gene>
<feature type="domain" description="C3H1-type" evidence="5">
    <location>
        <begin position="23"/>
        <end position="50"/>
    </location>
</feature>
<dbReference type="PROSITE" id="PS50103">
    <property type="entry name" value="ZF_C3H1"/>
    <property type="match status" value="1"/>
</dbReference>
<feature type="zinc finger region" description="C3H1-type" evidence="4">
    <location>
        <begin position="23"/>
        <end position="50"/>
    </location>
</feature>
<keyword evidence="2 4" id="KW-0863">Zinc-finger</keyword>
<dbReference type="InterPro" id="IPR041367">
    <property type="entry name" value="Znf-CCCH_4"/>
</dbReference>
<accession>A0A1J4MXY3</accession>
<dbReference type="Gene3D" id="2.130.10.10">
    <property type="entry name" value="YVTN repeat-like/Quinoprotein amine dehydrogenase"/>
    <property type="match status" value="1"/>
</dbReference>
<evidence type="ECO:0000313" key="7">
    <source>
        <dbReference type="Proteomes" id="UP000186804"/>
    </source>
</evidence>
<dbReference type="Proteomes" id="UP000186804">
    <property type="component" value="Unassembled WGS sequence"/>
</dbReference>
<protein>
    <submittedName>
        <fullName evidence="6">Zinc CCCH type domain-containing protein</fullName>
    </submittedName>
</protein>
<dbReference type="VEuPathDB" id="CryptoDB:cand_034370"/>
<dbReference type="EMBL" id="LRBS01000002">
    <property type="protein sequence ID" value="OII78379.1"/>
    <property type="molecule type" value="Genomic_DNA"/>
</dbReference>
<dbReference type="PANTHER" id="PTHR44156">
    <property type="entry name" value="SUPERNUMERARY LIMBS, ISOFORM B-RELATED"/>
    <property type="match status" value="1"/>
</dbReference>
<dbReference type="GeneID" id="92367621"/>
<dbReference type="RefSeq" id="XP_067070225.1">
    <property type="nucleotide sequence ID" value="XM_067213663.1"/>
</dbReference>
<keyword evidence="7" id="KW-1185">Reference proteome</keyword>
<dbReference type="InterPro" id="IPR036322">
    <property type="entry name" value="WD40_repeat_dom_sf"/>
</dbReference>
<dbReference type="OrthoDB" id="410307at2759"/>
<evidence type="ECO:0000256" key="4">
    <source>
        <dbReference type="PROSITE-ProRule" id="PRU00723"/>
    </source>
</evidence>
<comment type="caution">
    <text evidence="6">The sequence shown here is derived from an EMBL/GenBank/DDBJ whole genome shotgun (WGS) entry which is preliminary data.</text>
</comment>
<dbReference type="InterPro" id="IPR001680">
    <property type="entry name" value="WD40_rpt"/>
</dbReference>
<dbReference type="InterPro" id="IPR000571">
    <property type="entry name" value="Znf_CCCH"/>
</dbReference>
<name>A0A1J4MXY3_9CRYT</name>
<dbReference type="InterPro" id="IPR036855">
    <property type="entry name" value="Znf_CCCH_sf"/>
</dbReference>
<reference evidence="6 7" key="1">
    <citation type="submission" date="2016-10" db="EMBL/GenBank/DDBJ databases">
        <title>Reductive evolution of mitochondrial metabolism and differential evolution of invasion-related proteins in Cryptosporidium.</title>
        <authorList>
            <person name="Liu S."/>
            <person name="Roellig D.M."/>
            <person name="Guo Y."/>
            <person name="Li N."/>
            <person name="Frace M.A."/>
            <person name="Tang K."/>
            <person name="Zhang L."/>
            <person name="Feng Y."/>
            <person name="Xiao L."/>
        </authorList>
    </citation>
    <scope>NUCLEOTIDE SEQUENCE [LARGE SCALE GENOMIC DNA]</scope>
    <source>
        <strain evidence="6">30847</strain>
    </source>
</reference>
<dbReference type="SMART" id="SM00320">
    <property type="entry name" value="WD40"/>
    <property type="match status" value="2"/>
</dbReference>
<dbReference type="InterPro" id="IPR053299">
    <property type="entry name" value="ASTRA_WD_repeat"/>
</dbReference>
<evidence type="ECO:0000313" key="6">
    <source>
        <dbReference type="EMBL" id="OII78379.1"/>
    </source>
</evidence>
<dbReference type="SUPFAM" id="SSF90229">
    <property type="entry name" value="CCCH zinc finger"/>
    <property type="match status" value="1"/>
</dbReference>
<proteinExistence type="predicted"/>
<sequence>MRGRWKGGKGINSNISSSQGSVKVLEICRHFVLQGNCKFGSSCNFSHILRQVSHVPRAHNGGIRCAITLPLATGELELFTGGCDGKLKCWKVTPVEKTSNNESFRNNGQRKPHNYNGGKYQGIDYSGATMLSVKLESSIDCNAEVCSCLIYGDVMFCGLINGIIRAFHRPTGTHMDLLGHNQEIHQLLIIDNILVSACWGGKILFWKFDSSMGMFNISAQIQVKEHIKCLRYFPYNKINNSNLGQNIAQENCSHCLWICGGGFIQIVDLLSFQVIREISLDGGPVMSVLEYENHLVLCSLQGIIRVLSSTGDETFRKSLGSPILCMDGSNIAAGRHLLMMGQQSGHLRCITLPLFDNILEFHTPDDRSEIRLVTNLGGSPGIFMTAQWDGTLNFYQWCSPTGSQATKHFTI</sequence>
<dbReference type="SMART" id="SM00356">
    <property type="entry name" value="ZnF_C3H1"/>
    <property type="match status" value="1"/>
</dbReference>
<keyword evidence="1 4" id="KW-0479">Metal-binding</keyword>
<dbReference type="InterPro" id="IPR015943">
    <property type="entry name" value="WD40/YVTN_repeat-like_dom_sf"/>
</dbReference>
<dbReference type="Pfam" id="PF18044">
    <property type="entry name" value="zf-CCCH_4"/>
    <property type="match status" value="1"/>
</dbReference>
<dbReference type="SUPFAM" id="SSF50978">
    <property type="entry name" value="WD40 repeat-like"/>
    <property type="match status" value="1"/>
</dbReference>
<keyword evidence="3 4" id="KW-0862">Zinc</keyword>
<evidence type="ECO:0000256" key="2">
    <source>
        <dbReference type="ARBA" id="ARBA00022771"/>
    </source>
</evidence>
<evidence type="ECO:0000256" key="3">
    <source>
        <dbReference type="ARBA" id="ARBA00022833"/>
    </source>
</evidence>
<dbReference type="AlphaFoldDB" id="A0A1J4MXY3"/>
<dbReference type="GO" id="GO:0008270">
    <property type="term" value="F:zinc ion binding"/>
    <property type="evidence" value="ECO:0007669"/>
    <property type="project" value="UniProtKB-KW"/>
</dbReference>
<evidence type="ECO:0000256" key="1">
    <source>
        <dbReference type="ARBA" id="ARBA00022723"/>
    </source>
</evidence>
<evidence type="ECO:0000259" key="5">
    <source>
        <dbReference type="PROSITE" id="PS50103"/>
    </source>
</evidence>
<organism evidence="6 7">
    <name type="scientific">Cryptosporidium andersoni</name>
    <dbReference type="NCBI Taxonomy" id="117008"/>
    <lineage>
        <taxon>Eukaryota</taxon>
        <taxon>Sar</taxon>
        <taxon>Alveolata</taxon>
        <taxon>Apicomplexa</taxon>
        <taxon>Conoidasida</taxon>
        <taxon>Coccidia</taxon>
        <taxon>Eucoccidiorida</taxon>
        <taxon>Eimeriorina</taxon>
        <taxon>Cryptosporidiidae</taxon>
        <taxon>Cryptosporidium</taxon>
    </lineage>
</organism>